<feature type="region of interest" description="Disordered" evidence="1">
    <location>
        <begin position="296"/>
        <end position="318"/>
    </location>
</feature>
<dbReference type="Gene3D" id="3.30.70.1070">
    <property type="entry name" value="Sporulation related repeat"/>
    <property type="match status" value="1"/>
</dbReference>
<name>A0A4Q2TDT8_9HYPH</name>
<sequence>MVQKQAAFNSRLGGEDFADDDPLAELARIVGFEPPAARDVPREPQIVEGPAVPVSPVDPPFSLEDELLREFENYERGQPAAPQVDTPMARVDVAPDIGEAVPVLDAIEEGEELELNTAGANEAVLAEAEESFRNAEQAFVPETAETMSSDLADELEMAVSASPVEPVWPRGETEPRLRLPLANFHVPQPSAPRVEPSFAVEREEPVSAAVGEAPRLSPVETSNWMSGTGLQTIERAASDGHATEQPSPVSDFDVFSAGTSGYDAPAVAVPERPPVSTTPAVRAEPDFSFSFADELAADEDQSRPVPQAATEPAATAAAPAATIDEDVFDPFADGAFELDLDDIELDFSDLEIEPEAEKPVEVESLRGESATAVAPPAPVEATRPEVAPATVAAANPVPAFVAAPASVMPAMPEDEELPFDLSEIAEQDENPETIAVLDVPELPVHEHKEPVAARHDYELDIDTELASLLSEAVVPAAAAAPASVLPAAAPAAAAAPAIADDFEAFEKALEQDLKRSYEGEKGFAGAVNRIPLQSAAEEVDYDEPRPSRARLLAASAAGVLVLLAGGGLYAWMTGSESSVLGSGEPVVIAADKEPVKVVPEDKGGKTVPNQDKAVYDRVAGAAVDDPKQPSLISSSEEPVDVVQKTLIPETLPLEGENEPDAMPTPVGETEDPRLLPSDQSADQQAAGSTSDPVTIAPRKVRTMIVRPDGTLVAQEVEQPTTEAATPQAAVAPQTPAAPALAPPTTEPVGQVPATPAAPSDTADQPQTVAELAASTTAQPATGAATPAAETAAAPAEPAPAETTAAPAVSAPVPTARPAEQPVNVVSTVTERGNVKPVETAAASPDAAAAPAVPAGGYVIQIASLPSQADAEKSYKNLSAKFGSVIGGRAYEIKKAEIAGKGTYYRVRIAGGSKDDAVALCERYRAAGGTCLVAK</sequence>
<gene>
    <name evidence="3" type="ORF">EUU22_05650</name>
</gene>
<feature type="region of interest" description="Disordered" evidence="1">
    <location>
        <begin position="357"/>
        <end position="379"/>
    </location>
</feature>
<dbReference type="EMBL" id="SDVB01000170">
    <property type="protein sequence ID" value="RYC17472.1"/>
    <property type="molecule type" value="Genomic_DNA"/>
</dbReference>
<feature type="region of interest" description="Disordered" evidence="1">
    <location>
        <begin position="649"/>
        <end position="698"/>
    </location>
</feature>
<dbReference type="GO" id="GO:0042834">
    <property type="term" value="F:peptidoglycan binding"/>
    <property type="evidence" value="ECO:0007669"/>
    <property type="project" value="InterPro"/>
</dbReference>
<feature type="compositionally biased region" description="Low complexity" evidence="1">
    <location>
        <begin position="306"/>
        <end position="318"/>
    </location>
</feature>
<feature type="compositionally biased region" description="Polar residues" evidence="1">
    <location>
        <begin position="677"/>
        <end position="692"/>
    </location>
</feature>
<feature type="region of interest" description="Disordered" evidence="1">
    <location>
        <begin position="718"/>
        <end position="820"/>
    </location>
</feature>
<organism evidence="3 4">
    <name type="scientific">Ciceribacter ferrooxidans</name>
    <dbReference type="NCBI Taxonomy" id="2509717"/>
    <lineage>
        <taxon>Bacteria</taxon>
        <taxon>Pseudomonadati</taxon>
        <taxon>Pseudomonadota</taxon>
        <taxon>Alphaproteobacteria</taxon>
        <taxon>Hyphomicrobiales</taxon>
        <taxon>Rhizobiaceae</taxon>
        <taxon>Ciceribacter</taxon>
    </lineage>
</organism>
<evidence type="ECO:0000313" key="4">
    <source>
        <dbReference type="Proteomes" id="UP000291088"/>
    </source>
</evidence>
<dbReference type="OrthoDB" id="7338235at2"/>
<protein>
    <submittedName>
        <fullName evidence="3">SPOR domain-containing protein</fullName>
    </submittedName>
</protein>
<evidence type="ECO:0000256" key="1">
    <source>
        <dbReference type="SAM" id="MobiDB-lite"/>
    </source>
</evidence>
<dbReference type="AlphaFoldDB" id="A0A4Q2TDT8"/>
<feature type="region of interest" description="Disordered" evidence="1">
    <location>
        <begin position="35"/>
        <end position="60"/>
    </location>
</feature>
<feature type="compositionally biased region" description="Low complexity" evidence="1">
    <location>
        <begin position="746"/>
        <end position="818"/>
    </location>
</feature>
<dbReference type="InterPro" id="IPR036680">
    <property type="entry name" value="SPOR-like_sf"/>
</dbReference>
<reference evidence="3 4" key="1">
    <citation type="submission" date="2019-01" db="EMBL/GenBank/DDBJ databases">
        <authorList>
            <person name="Deng T."/>
        </authorList>
    </citation>
    <scope>NUCLEOTIDE SEQUENCE [LARGE SCALE GENOMIC DNA]</scope>
    <source>
        <strain evidence="3 4">F8825</strain>
    </source>
</reference>
<feature type="compositionally biased region" description="Low complexity" evidence="1">
    <location>
        <begin position="718"/>
        <end position="739"/>
    </location>
</feature>
<proteinExistence type="predicted"/>
<feature type="region of interest" description="Disordered" evidence="1">
    <location>
        <begin position="205"/>
        <end position="225"/>
    </location>
</feature>
<feature type="compositionally biased region" description="Basic and acidic residues" evidence="1">
    <location>
        <begin position="357"/>
        <end position="366"/>
    </location>
</feature>
<feature type="domain" description="SPOR" evidence="2">
    <location>
        <begin position="851"/>
        <end position="934"/>
    </location>
</feature>
<keyword evidence="4" id="KW-1185">Reference proteome</keyword>
<dbReference type="RefSeq" id="WP_129331081.1">
    <property type="nucleotide sequence ID" value="NZ_SDVB01000170.1"/>
</dbReference>
<dbReference type="Proteomes" id="UP000291088">
    <property type="component" value="Unassembled WGS sequence"/>
</dbReference>
<evidence type="ECO:0000259" key="2">
    <source>
        <dbReference type="PROSITE" id="PS51724"/>
    </source>
</evidence>
<accession>A0A4Q2TDT8</accession>
<feature type="compositionally biased region" description="Low complexity" evidence="1">
    <location>
        <begin position="370"/>
        <end position="379"/>
    </location>
</feature>
<dbReference type="SUPFAM" id="SSF110997">
    <property type="entry name" value="Sporulation related repeat"/>
    <property type="match status" value="1"/>
</dbReference>
<comment type="caution">
    <text evidence="3">The sequence shown here is derived from an EMBL/GenBank/DDBJ whole genome shotgun (WGS) entry which is preliminary data.</text>
</comment>
<dbReference type="InterPro" id="IPR007730">
    <property type="entry name" value="SPOR-like_dom"/>
</dbReference>
<dbReference type="PROSITE" id="PS51724">
    <property type="entry name" value="SPOR"/>
    <property type="match status" value="1"/>
</dbReference>
<evidence type="ECO:0000313" key="3">
    <source>
        <dbReference type="EMBL" id="RYC17472.1"/>
    </source>
</evidence>
<dbReference type="Pfam" id="PF05036">
    <property type="entry name" value="SPOR"/>
    <property type="match status" value="1"/>
</dbReference>